<dbReference type="InterPro" id="IPR027599">
    <property type="entry name" value="PqqD-rel_X"/>
</dbReference>
<dbReference type="Proteomes" id="UP001285263">
    <property type="component" value="Unassembled WGS sequence"/>
</dbReference>
<evidence type="ECO:0000313" key="2">
    <source>
        <dbReference type="Proteomes" id="UP001285263"/>
    </source>
</evidence>
<accession>A0ABU5DLT8</accession>
<organism evidence="1 2">
    <name type="scientific">Roseateles agri</name>
    <dbReference type="NCBI Taxonomy" id="3098619"/>
    <lineage>
        <taxon>Bacteria</taxon>
        <taxon>Pseudomonadati</taxon>
        <taxon>Pseudomonadota</taxon>
        <taxon>Betaproteobacteria</taxon>
        <taxon>Burkholderiales</taxon>
        <taxon>Sphaerotilaceae</taxon>
        <taxon>Roseateles</taxon>
    </lineage>
</organism>
<reference evidence="1 2" key="1">
    <citation type="submission" date="2023-11" db="EMBL/GenBank/DDBJ databases">
        <title>Paucibacter sp. nov., isolated from fresh soil in Korea.</title>
        <authorList>
            <person name="Le N.T.T."/>
        </authorList>
    </citation>
    <scope>NUCLEOTIDE SEQUENCE [LARGE SCALE GENOMIC DNA]</scope>
    <source>
        <strain evidence="1 2">R3-3</strain>
    </source>
</reference>
<proteinExistence type="predicted"/>
<dbReference type="NCBIfam" id="TIGR04353">
    <property type="entry name" value="PqqD_rel_X"/>
    <property type="match status" value="1"/>
</dbReference>
<sequence>MAWRDWDDGLSAVYDDASGDTHVLDALAMELLELLMRQALSIPELAVELADAVPDDMDQATVHSFLERQLQSLLGLGLIEQLVAPA</sequence>
<protein>
    <submittedName>
        <fullName evidence="1">HPr-rel-A system PqqD family peptide chaperone</fullName>
    </submittedName>
</protein>
<comment type="caution">
    <text evidence="1">The sequence shown here is derived from an EMBL/GenBank/DDBJ whole genome shotgun (WGS) entry which is preliminary data.</text>
</comment>
<gene>
    <name evidence="1" type="ORF">SNE35_22335</name>
</gene>
<dbReference type="EMBL" id="JAXCLA010000007">
    <property type="protein sequence ID" value="MDY0747261.1"/>
    <property type="molecule type" value="Genomic_DNA"/>
</dbReference>
<dbReference type="RefSeq" id="WP_320425218.1">
    <property type="nucleotide sequence ID" value="NZ_JAXCLA010000007.1"/>
</dbReference>
<name>A0ABU5DLT8_9BURK</name>
<keyword evidence="2" id="KW-1185">Reference proteome</keyword>
<evidence type="ECO:0000313" key="1">
    <source>
        <dbReference type="EMBL" id="MDY0747261.1"/>
    </source>
</evidence>